<keyword evidence="3" id="KW-1185">Reference proteome</keyword>
<feature type="compositionally biased region" description="Pro residues" evidence="1">
    <location>
        <begin position="106"/>
        <end position="118"/>
    </location>
</feature>
<evidence type="ECO:0000313" key="2">
    <source>
        <dbReference type="EMBL" id="OAF05518.1"/>
    </source>
</evidence>
<reference evidence="2 3" key="1">
    <citation type="submission" date="2016-03" db="EMBL/GenBank/DDBJ databases">
        <title>Draft Genome Sequence of the Strain BR 10245 (Bradyrhizobium sp.) isolated from nodules of Centrolobium paraense.</title>
        <authorList>
            <person name="Simoes-Araujo J.L.Sr."/>
            <person name="Barauna A.C."/>
            <person name="Silva K."/>
            <person name="Zilli J.E."/>
        </authorList>
    </citation>
    <scope>NUCLEOTIDE SEQUENCE [LARGE SCALE GENOMIC DNA]</scope>
    <source>
        <strain evidence="2 3">BR 10245</strain>
    </source>
</reference>
<dbReference type="EMBL" id="LUUB01000079">
    <property type="protein sequence ID" value="OAF05518.1"/>
    <property type="molecule type" value="Genomic_DNA"/>
</dbReference>
<dbReference type="GO" id="GO:0020037">
    <property type="term" value="F:heme binding"/>
    <property type="evidence" value="ECO:0007669"/>
    <property type="project" value="InterPro"/>
</dbReference>
<comment type="caution">
    <text evidence="2">The sequence shown here is derived from an EMBL/GenBank/DDBJ whole genome shotgun (WGS) entry which is preliminary data.</text>
</comment>
<dbReference type="AlphaFoldDB" id="A0A176YHL6"/>
<organism evidence="2 3">
    <name type="scientific">Bradyrhizobium centrolobii</name>
    <dbReference type="NCBI Taxonomy" id="1505087"/>
    <lineage>
        <taxon>Bacteria</taxon>
        <taxon>Pseudomonadati</taxon>
        <taxon>Pseudomonadota</taxon>
        <taxon>Alphaproteobacteria</taxon>
        <taxon>Hyphomicrobiales</taxon>
        <taxon>Nitrobacteraceae</taxon>
        <taxon>Bradyrhizobium</taxon>
    </lineage>
</organism>
<proteinExistence type="predicted"/>
<dbReference type="GO" id="GO:0009055">
    <property type="term" value="F:electron transfer activity"/>
    <property type="evidence" value="ECO:0007669"/>
    <property type="project" value="InterPro"/>
</dbReference>
<feature type="compositionally biased region" description="Low complexity" evidence="1">
    <location>
        <begin position="94"/>
        <end position="105"/>
    </location>
</feature>
<dbReference type="SUPFAM" id="SSF46626">
    <property type="entry name" value="Cytochrome c"/>
    <property type="match status" value="1"/>
</dbReference>
<accession>A0A176YHL6</accession>
<dbReference type="InterPro" id="IPR036909">
    <property type="entry name" value="Cyt_c-like_dom_sf"/>
</dbReference>
<dbReference type="RefSeq" id="WP_063703656.1">
    <property type="nucleotide sequence ID" value="NZ_LUUB01000079.1"/>
</dbReference>
<evidence type="ECO:0000313" key="3">
    <source>
        <dbReference type="Proteomes" id="UP000076959"/>
    </source>
</evidence>
<protein>
    <recommendedName>
        <fullName evidence="4">Cytochrome c domain-containing protein</fullName>
    </recommendedName>
</protein>
<dbReference type="Proteomes" id="UP000076959">
    <property type="component" value="Unassembled WGS sequence"/>
</dbReference>
<sequence length="118" mass="12452">MTTLFRSGRDLIAPLVTLVAVVLTATVASAQNLDAGKSPANLFADGCATCHRSPRGLAKGRFSLTLAWFLKDHYATSSDSAKALASYLESVDGAPRAAAKPAARPTRPPRPPRPVQDH</sequence>
<evidence type="ECO:0000256" key="1">
    <source>
        <dbReference type="SAM" id="MobiDB-lite"/>
    </source>
</evidence>
<feature type="region of interest" description="Disordered" evidence="1">
    <location>
        <begin position="93"/>
        <end position="118"/>
    </location>
</feature>
<name>A0A176YHL6_9BRAD</name>
<evidence type="ECO:0008006" key="4">
    <source>
        <dbReference type="Google" id="ProtNLM"/>
    </source>
</evidence>
<gene>
    <name evidence="2" type="ORF">AYJ54_01010</name>
</gene>